<organism evidence="1 2">
    <name type="scientific">Enterococcus columbae DSM 7374 = ATCC 51263</name>
    <dbReference type="NCBI Taxonomy" id="1121865"/>
    <lineage>
        <taxon>Bacteria</taxon>
        <taxon>Bacillati</taxon>
        <taxon>Bacillota</taxon>
        <taxon>Bacilli</taxon>
        <taxon>Lactobacillales</taxon>
        <taxon>Enterococcaceae</taxon>
        <taxon>Enterococcus</taxon>
    </lineage>
</organism>
<dbReference type="AlphaFoldDB" id="S1NIS7"/>
<gene>
    <name evidence="1" type="ORF">I568_01887</name>
</gene>
<dbReference type="RefSeq" id="WP_016183412.1">
    <property type="nucleotide sequence ID" value="NZ_JXKI01000031.1"/>
</dbReference>
<accession>S1NIS7</accession>
<protein>
    <recommendedName>
        <fullName evidence="3">Mga helix-turn-helix domain-containing protein</fullName>
    </recommendedName>
</protein>
<evidence type="ECO:0000313" key="2">
    <source>
        <dbReference type="Proteomes" id="UP000014113"/>
    </source>
</evidence>
<evidence type="ECO:0008006" key="3">
    <source>
        <dbReference type="Google" id="ProtNLM"/>
    </source>
</evidence>
<name>S1NIS7_9ENTE</name>
<comment type="caution">
    <text evidence="1">The sequence shown here is derived from an EMBL/GenBank/DDBJ whole genome shotgun (WGS) entry which is preliminary data.</text>
</comment>
<dbReference type="STRING" id="1121865.OMW_01271"/>
<dbReference type="PATRIC" id="fig|1121865.3.peg.1241"/>
<proteinExistence type="predicted"/>
<reference evidence="1 2" key="1">
    <citation type="submission" date="2013-03" db="EMBL/GenBank/DDBJ databases">
        <title>The Genome Sequence of Enterococcus columbae ATCC_51263 (PacBio/Illumina hybrid assembly).</title>
        <authorList>
            <consortium name="The Broad Institute Genomics Platform"/>
            <consortium name="The Broad Institute Genome Sequencing Center for Infectious Disease"/>
            <person name="Earl A."/>
            <person name="Russ C."/>
            <person name="Gilmore M."/>
            <person name="Surin D."/>
            <person name="Walker B."/>
            <person name="Young S."/>
            <person name="Zeng Q."/>
            <person name="Gargeya S."/>
            <person name="Fitzgerald M."/>
            <person name="Haas B."/>
            <person name="Abouelleil A."/>
            <person name="Allen A.W."/>
            <person name="Alvarado L."/>
            <person name="Arachchi H.M."/>
            <person name="Berlin A.M."/>
            <person name="Chapman S.B."/>
            <person name="Gainer-Dewar J."/>
            <person name="Goldberg J."/>
            <person name="Griggs A."/>
            <person name="Gujja S."/>
            <person name="Hansen M."/>
            <person name="Howarth C."/>
            <person name="Imamovic A."/>
            <person name="Ireland A."/>
            <person name="Larimer J."/>
            <person name="McCowan C."/>
            <person name="Murphy C."/>
            <person name="Pearson M."/>
            <person name="Poon T.W."/>
            <person name="Priest M."/>
            <person name="Roberts A."/>
            <person name="Saif S."/>
            <person name="Shea T."/>
            <person name="Sisk P."/>
            <person name="Sykes S."/>
            <person name="Wortman J."/>
            <person name="Nusbaum C."/>
            <person name="Birren B."/>
        </authorList>
    </citation>
    <scope>NUCLEOTIDE SEQUENCE [LARGE SCALE GENOMIC DNA]</scope>
    <source>
        <strain evidence="1 2">ATCC 51263</strain>
    </source>
</reference>
<keyword evidence="2" id="KW-1185">Reference proteome</keyword>
<sequence length="476" mass="55541">MLIEKYIEKDIIRQIHLLEILQVTNSCSISQLAKSLKVSCPTIKLDCQKINLLHAKKMPIIKKKATHLRLNLTDDKQLHHIKQQLYQQSLFLKASQIMIQHSFDYLALTHKLHCSISQAFRLKNKLQQYLEESQHQANLLAHFFNQEYFQRCLLLNLYSLTGQNQASTDQASFQLAQLILKQALKEQKLQLDWQSFNQLSIFLAIQLTRAKIQPIYLQQKLSPLPQSIAALGQTIAQLGTHFFTDFHFSNDEQTYLGLYLAFLETKNTNHCTSIAFTWLLDNLALQADYQRMLTHLKITPTQLNKNPLLKKTFEALFLSGLFFPMEQATICSPFATEKILPITQKQQKSLVQLRQLYPSYHFTEQALQQFQLMYALLPTTKRIDYQLYLIAADPIRHAFYHQELSRWVDAKQIHICPKVYTQLNQLDFSQISPKSLIICEQPFHLLQPLNIPIFPVTLTHYKADLQEVLHYLYLNS</sequence>
<evidence type="ECO:0000313" key="1">
    <source>
        <dbReference type="EMBL" id="EOW80709.1"/>
    </source>
</evidence>
<dbReference type="EMBL" id="ASWJ01000008">
    <property type="protein sequence ID" value="EOW80709.1"/>
    <property type="molecule type" value="Genomic_DNA"/>
</dbReference>
<dbReference type="eggNOG" id="COG3711">
    <property type="taxonomic scope" value="Bacteria"/>
</dbReference>
<dbReference type="Proteomes" id="UP000014113">
    <property type="component" value="Unassembled WGS sequence"/>
</dbReference>